<dbReference type="PANTHER" id="PTHR14237">
    <property type="entry name" value="MOLYBDOPTERIN COFACTOR SULFURASE MOSC"/>
    <property type="match status" value="1"/>
</dbReference>
<protein>
    <submittedName>
        <fullName evidence="2">Putative molybdenum cofactor sulfurase</fullName>
    </submittedName>
</protein>
<reference evidence="2 3" key="1">
    <citation type="submission" date="2019-03" db="EMBL/GenBank/DDBJ databases">
        <title>Single cell metagenomics reveals metabolic interactions within the superorganism composed of flagellate Streblomastix strix and complex community of Bacteroidetes bacteria on its surface.</title>
        <authorList>
            <person name="Treitli S.C."/>
            <person name="Kolisko M."/>
            <person name="Husnik F."/>
            <person name="Keeling P."/>
            <person name="Hampl V."/>
        </authorList>
    </citation>
    <scope>NUCLEOTIDE SEQUENCE [LARGE SCALE GENOMIC DNA]</scope>
    <source>
        <strain evidence="2">ST1C</strain>
    </source>
</reference>
<dbReference type="PANTHER" id="PTHR14237:SF80">
    <property type="entry name" value="MOLYBDENUM COFACTOR SULFURASE"/>
    <property type="match status" value="1"/>
</dbReference>
<evidence type="ECO:0000313" key="3">
    <source>
        <dbReference type="Proteomes" id="UP000324800"/>
    </source>
</evidence>
<organism evidence="2 3">
    <name type="scientific">Streblomastix strix</name>
    <dbReference type="NCBI Taxonomy" id="222440"/>
    <lineage>
        <taxon>Eukaryota</taxon>
        <taxon>Metamonada</taxon>
        <taxon>Preaxostyla</taxon>
        <taxon>Oxymonadida</taxon>
        <taxon>Streblomastigidae</taxon>
        <taxon>Streblomastix</taxon>
    </lineage>
</organism>
<dbReference type="GO" id="GO:0008265">
    <property type="term" value="F:molybdenum cofactor sulfurtransferase activity"/>
    <property type="evidence" value="ECO:0007669"/>
    <property type="project" value="TreeGrafter"/>
</dbReference>
<dbReference type="OrthoDB" id="10264306at2759"/>
<dbReference type="GO" id="GO:0043545">
    <property type="term" value="P:molybdopterin cofactor metabolic process"/>
    <property type="evidence" value="ECO:0007669"/>
    <property type="project" value="TreeGrafter"/>
</dbReference>
<sequence length="404" mass="45961">MIPFKSLATALIFWGQQQTAQYLSIIHFDNEQFGMYQQHQIKTFIEDLQYNLYGNTHSINPSAAHTDKIVTQVRMKILNWLGFNADLYTVIFIPGLPAALKLIYIRQSVEGQFGMFASNNNNINAQIEDIQNKAHIFLDISSIASTIPIAISKIAVNTKIQSNILSYNSEVDYVFFSLDRIFGIPLQGLSVLVAKDSAMNIFDKTYFGGGTVTLSLAEESFKQWRPLVCSRFEDGTVPFLSIVSADHGFQTLDSMIRSGMNRLDIMQEIFKHTQSLYHWAVQELGLLKHTNGQHICRVINSYEKDDYIQNNNIILHQPLFSFDLLDVDGLEFSQEQVIIIAERCNISLGTSIAHPNKKSIRVSLGYLNTFNDIEALISFVTFHFKNISIQQFNSFFHIHFKSSS</sequence>
<evidence type="ECO:0000259" key="1">
    <source>
        <dbReference type="Pfam" id="PF00266"/>
    </source>
</evidence>
<dbReference type="SUPFAM" id="SSF53383">
    <property type="entry name" value="PLP-dependent transferases"/>
    <property type="match status" value="1"/>
</dbReference>
<dbReference type="InterPro" id="IPR015424">
    <property type="entry name" value="PyrdxlP-dep_Trfase"/>
</dbReference>
<proteinExistence type="predicted"/>
<evidence type="ECO:0000313" key="2">
    <source>
        <dbReference type="EMBL" id="KAA6384317.1"/>
    </source>
</evidence>
<gene>
    <name evidence="2" type="ORF">EZS28_020156</name>
</gene>
<feature type="domain" description="Aminotransferase class V" evidence="1">
    <location>
        <begin position="169"/>
        <end position="376"/>
    </location>
</feature>
<dbReference type="Proteomes" id="UP000324800">
    <property type="component" value="Unassembled WGS sequence"/>
</dbReference>
<dbReference type="EMBL" id="SNRW01005815">
    <property type="protein sequence ID" value="KAA6384317.1"/>
    <property type="molecule type" value="Genomic_DNA"/>
</dbReference>
<dbReference type="InterPro" id="IPR000192">
    <property type="entry name" value="Aminotrans_V_dom"/>
</dbReference>
<dbReference type="InterPro" id="IPR015421">
    <property type="entry name" value="PyrdxlP-dep_Trfase_major"/>
</dbReference>
<name>A0A5J4VNT2_9EUKA</name>
<comment type="caution">
    <text evidence="2">The sequence shown here is derived from an EMBL/GenBank/DDBJ whole genome shotgun (WGS) entry which is preliminary data.</text>
</comment>
<dbReference type="Pfam" id="PF00266">
    <property type="entry name" value="Aminotran_5"/>
    <property type="match status" value="1"/>
</dbReference>
<dbReference type="Gene3D" id="3.40.640.10">
    <property type="entry name" value="Type I PLP-dependent aspartate aminotransferase-like (Major domain)"/>
    <property type="match status" value="2"/>
</dbReference>
<dbReference type="AlphaFoldDB" id="A0A5J4VNT2"/>
<accession>A0A5J4VNT2</accession>